<feature type="chain" id="PRO_5043825893" description="Immunoglobulin I-set domain-containing protein" evidence="1">
    <location>
        <begin position="25"/>
        <end position="139"/>
    </location>
</feature>
<keyword evidence="1" id="KW-0732">Signal</keyword>
<organism evidence="3 4">
    <name type="scientific">Pygocentrus nattereri</name>
    <name type="common">Red-bellied piranha</name>
    <dbReference type="NCBI Taxonomy" id="42514"/>
    <lineage>
        <taxon>Eukaryota</taxon>
        <taxon>Metazoa</taxon>
        <taxon>Chordata</taxon>
        <taxon>Craniata</taxon>
        <taxon>Vertebrata</taxon>
        <taxon>Euteleostomi</taxon>
        <taxon>Actinopterygii</taxon>
        <taxon>Neopterygii</taxon>
        <taxon>Teleostei</taxon>
        <taxon>Ostariophysi</taxon>
        <taxon>Characiformes</taxon>
        <taxon>Characoidei</taxon>
        <taxon>Pygocentrus</taxon>
    </lineage>
</organism>
<proteinExistence type="predicted"/>
<dbReference type="InterPro" id="IPR013098">
    <property type="entry name" value="Ig_I-set"/>
</dbReference>
<dbReference type="SUPFAM" id="SSF48726">
    <property type="entry name" value="Immunoglobulin"/>
    <property type="match status" value="1"/>
</dbReference>
<dbReference type="InterPro" id="IPR036179">
    <property type="entry name" value="Ig-like_dom_sf"/>
</dbReference>
<dbReference type="AlphaFoldDB" id="A0A3B4DKN2"/>
<evidence type="ECO:0000259" key="2">
    <source>
        <dbReference type="Pfam" id="PF07679"/>
    </source>
</evidence>
<name>A0A3B4DKN2_PYGNA</name>
<evidence type="ECO:0000313" key="4">
    <source>
        <dbReference type="Proteomes" id="UP001501920"/>
    </source>
</evidence>
<evidence type="ECO:0000313" key="3">
    <source>
        <dbReference type="Ensembl" id="ENSPNAP00000023484.2"/>
    </source>
</evidence>
<dbReference type="Gene3D" id="2.60.40.10">
    <property type="entry name" value="Immunoglobulins"/>
    <property type="match status" value="1"/>
</dbReference>
<dbReference type="Pfam" id="PF07679">
    <property type="entry name" value="I-set"/>
    <property type="match status" value="1"/>
</dbReference>
<reference evidence="3" key="3">
    <citation type="submission" date="2025-09" db="UniProtKB">
        <authorList>
            <consortium name="Ensembl"/>
        </authorList>
    </citation>
    <scope>IDENTIFICATION</scope>
</reference>
<reference evidence="3" key="2">
    <citation type="submission" date="2025-08" db="UniProtKB">
        <authorList>
            <consortium name="Ensembl"/>
        </authorList>
    </citation>
    <scope>IDENTIFICATION</scope>
</reference>
<dbReference type="OMA" id="LCGHFTC"/>
<protein>
    <recommendedName>
        <fullName evidence="2">Immunoglobulin I-set domain-containing protein</fullName>
    </recommendedName>
</protein>
<dbReference type="Proteomes" id="UP001501920">
    <property type="component" value="Chromosome 24"/>
</dbReference>
<evidence type="ECO:0000256" key="1">
    <source>
        <dbReference type="SAM" id="SignalP"/>
    </source>
</evidence>
<feature type="domain" description="Immunoglobulin I-set" evidence="2">
    <location>
        <begin position="33"/>
        <end position="123"/>
    </location>
</feature>
<accession>A0A3B4DKN2</accession>
<dbReference type="InterPro" id="IPR013783">
    <property type="entry name" value="Ig-like_fold"/>
</dbReference>
<keyword evidence="4" id="KW-1185">Reference proteome</keyword>
<reference evidence="3 4" key="1">
    <citation type="submission" date="2020-10" db="EMBL/GenBank/DDBJ databases">
        <title>Pygocentrus nattereri (red-bellied piranha) genome, fPygNat1, primary haplotype.</title>
        <authorList>
            <person name="Myers G."/>
            <person name="Meyer A."/>
            <person name="Karagic N."/>
            <person name="Pippel M."/>
            <person name="Winkler S."/>
            <person name="Tracey A."/>
            <person name="Wood J."/>
            <person name="Formenti G."/>
            <person name="Howe K."/>
            <person name="Fedrigo O."/>
            <person name="Jarvis E.D."/>
        </authorList>
    </citation>
    <scope>NUCLEOTIDE SEQUENCE [LARGE SCALE GENOMIC DNA]</scope>
</reference>
<feature type="signal peptide" evidence="1">
    <location>
        <begin position="1"/>
        <end position="24"/>
    </location>
</feature>
<sequence length="139" mass="15195">NEFMKPCIVLVLLLFCEVPQGGQCVSVRFPSQQPVYVINGENLILQAQIDWSLGESISKVTWAHEAEGTKNSGKTVVAEFPFKSSGGRVTVEKDGAVMKLSNYQRTDSGAYTITVSNQHGDQASARCSVHEYGTWNQAP</sequence>
<dbReference type="Ensembl" id="ENSPNAT00000012505.2">
    <property type="protein sequence ID" value="ENSPNAP00000023484.2"/>
    <property type="gene ID" value="ENSPNAG00000008042.2"/>
</dbReference>